<gene>
    <name evidence="1" type="ORF">PSSU_0085</name>
</gene>
<name>A0A261F4E0_9BIFI</name>
<dbReference type="AlphaFoldDB" id="A0A261F4E0"/>
<proteinExistence type="predicted"/>
<sequence length="82" mass="9574">MLQKNIPVRDLSHKCTFMSWHFRDDINATGATHPNYLRFEYCRMNTSDQWSHARDNSGHGIENPFIDMGFQYGGTPDVRLLI</sequence>
<accession>A0A261F4E0</accession>
<evidence type="ECO:0000313" key="2">
    <source>
        <dbReference type="Proteomes" id="UP000216454"/>
    </source>
</evidence>
<reference evidence="1 2" key="1">
    <citation type="journal article" date="2017" name="BMC Genomics">
        <title>Comparative genomic and phylogenomic analyses of the Bifidobacteriaceae family.</title>
        <authorList>
            <person name="Lugli G.A."/>
            <person name="Milani C."/>
            <person name="Turroni F."/>
            <person name="Duranti S."/>
            <person name="Mancabelli L."/>
            <person name="Mangifesta M."/>
            <person name="Ferrario C."/>
            <person name="Modesto M."/>
            <person name="Mattarelli P."/>
            <person name="Jiri K."/>
            <person name="van Sinderen D."/>
            <person name="Ventura M."/>
        </authorList>
    </citation>
    <scope>NUCLEOTIDE SEQUENCE [LARGE SCALE GENOMIC DNA]</scope>
    <source>
        <strain evidence="1 2">DSM 24744</strain>
    </source>
</reference>
<evidence type="ECO:0000313" key="1">
    <source>
        <dbReference type="EMBL" id="OZG53982.1"/>
    </source>
</evidence>
<dbReference type="RefSeq" id="WP_144441816.1">
    <property type="nucleotide sequence ID" value="NZ_MWWQ01000001.1"/>
</dbReference>
<comment type="caution">
    <text evidence="1">The sequence shown here is derived from an EMBL/GenBank/DDBJ whole genome shotgun (WGS) entry which is preliminary data.</text>
</comment>
<dbReference type="EMBL" id="MWWQ01000001">
    <property type="protein sequence ID" value="OZG53982.1"/>
    <property type="molecule type" value="Genomic_DNA"/>
</dbReference>
<organism evidence="1 2">
    <name type="scientific">Pseudoscardovia suis</name>
    <dbReference type="NCBI Taxonomy" id="987063"/>
    <lineage>
        <taxon>Bacteria</taxon>
        <taxon>Bacillati</taxon>
        <taxon>Actinomycetota</taxon>
        <taxon>Actinomycetes</taxon>
        <taxon>Bifidobacteriales</taxon>
        <taxon>Bifidobacteriaceae</taxon>
        <taxon>Pseudoscardovia</taxon>
    </lineage>
</organism>
<dbReference type="OrthoDB" id="1795295at2"/>
<protein>
    <submittedName>
        <fullName evidence="1">Uncharacterized protein</fullName>
    </submittedName>
</protein>
<keyword evidence="2" id="KW-1185">Reference proteome</keyword>
<dbReference type="Proteomes" id="UP000216454">
    <property type="component" value="Unassembled WGS sequence"/>
</dbReference>